<reference evidence="8 9" key="1">
    <citation type="submission" date="2024-05" db="EMBL/GenBank/DDBJ databases">
        <title>Genome sequencing and assembly of Indian major carp, Cirrhinus mrigala (Hamilton, 1822).</title>
        <authorList>
            <person name="Mohindra V."/>
            <person name="Chowdhury L.M."/>
            <person name="Lal K."/>
            <person name="Jena J.K."/>
        </authorList>
    </citation>
    <scope>NUCLEOTIDE SEQUENCE [LARGE SCALE GENOMIC DNA]</scope>
    <source>
        <strain evidence="8">CM1030</strain>
        <tissue evidence="8">Blood</tissue>
    </source>
</reference>
<keyword evidence="2" id="KW-0812">Transmembrane</keyword>
<evidence type="ECO:0000256" key="4">
    <source>
        <dbReference type="ARBA" id="ARBA00022989"/>
    </source>
</evidence>
<dbReference type="Pfam" id="PF08151">
    <property type="entry name" value="FerI"/>
    <property type="match status" value="1"/>
</dbReference>
<dbReference type="GO" id="GO:0016020">
    <property type="term" value="C:membrane"/>
    <property type="evidence" value="ECO:0007669"/>
    <property type="project" value="UniProtKB-SubCell"/>
</dbReference>
<gene>
    <name evidence="8" type="ORF">M9458_019670</name>
</gene>
<evidence type="ECO:0000313" key="9">
    <source>
        <dbReference type="Proteomes" id="UP001529510"/>
    </source>
</evidence>
<evidence type="ECO:0000256" key="2">
    <source>
        <dbReference type="ARBA" id="ARBA00022692"/>
    </source>
</evidence>
<keyword evidence="9" id="KW-1185">Reference proteome</keyword>
<feature type="non-terminal residue" evidence="8">
    <location>
        <position position="51"/>
    </location>
</feature>
<comment type="caution">
    <text evidence="8">The sequence shown here is derived from an EMBL/GenBank/DDBJ whole genome shotgun (WGS) entry which is preliminary data.</text>
</comment>
<comment type="subcellular location">
    <subcellularLocation>
        <location evidence="1">Membrane</location>
    </subcellularLocation>
</comment>
<dbReference type="AlphaFoldDB" id="A0ABD0QCX1"/>
<evidence type="ECO:0000256" key="5">
    <source>
        <dbReference type="ARBA" id="ARBA00023136"/>
    </source>
</evidence>
<accession>A0ABD0QCX1</accession>
<dbReference type="SMART" id="SM01202">
    <property type="entry name" value="FerI"/>
    <property type="match status" value="1"/>
</dbReference>
<evidence type="ECO:0000259" key="7">
    <source>
        <dbReference type="SMART" id="SM01202"/>
    </source>
</evidence>
<protein>
    <recommendedName>
        <fullName evidence="7">FerIin domain-containing protein</fullName>
    </recommendedName>
</protein>
<dbReference type="InterPro" id="IPR037721">
    <property type="entry name" value="Ferlin"/>
</dbReference>
<sequence>HQFINKWATLTDPADIRTGVKGHLKCDISVSGKGDVATPSQKFSDAEEQIE</sequence>
<keyword evidence="4" id="KW-1133">Transmembrane helix</keyword>
<dbReference type="EMBL" id="JAMKFB020000009">
    <property type="protein sequence ID" value="KAL0183974.1"/>
    <property type="molecule type" value="Genomic_DNA"/>
</dbReference>
<dbReference type="InterPro" id="IPR012968">
    <property type="entry name" value="FerIin_dom"/>
</dbReference>
<evidence type="ECO:0000256" key="6">
    <source>
        <dbReference type="SAM" id="MobiDB-lite"/>
    </source>
</evidence>
<evidence type="ECO:0000256" key="1">
    <source>
        <dbReference type="ARBA" id="ARBA00004370"/>
    </source>
</evidence>
<evidence type="ECO:0000256" key="3">
    <source>
        <dbReference type="ARBA" id="ARBA00022737"/>
    </source>
</evidence>
<feature type="region of interest" description="Disordered" evidence="6">
    <location>
        <begin position="31"/>
        <end position="51"/>
    </location>
</feature>
<feature type="domain" description="FerIin" evidence="7">
    <location>
        <begin position="1"/>
        <end position="51"/>
    </location>
</feature>
<dbReference type="PANTHER" id="PTHR12546:SF37">
    <property type="entry name" value="FER-1-LIKE 6 (C. ELEGANS)"/>
    <property type="match status" value="1"/>
</dbReference>
<proteinExistence type="predicted"/>
<keyword evidence="5" id="KW-0472">Membrane</keyword>
<evidence type="ECO:0000313" key="8">
    <source>
        <dbReference type="EMBL" id="KAL0183974.1"/>
    </source>
</evidence>
<organism evidence="8 9">
    <name type="scientific">Cirrhinus mrigala</name>
    <name type="common">Mrigala</name>
    <dbReference type="NCBI Taxonomy" id="683832"/>
    <lineage>
        <taxon>Eukaryota</taxon>
        <taxon>Metazoa</taxon>
        <taxon>Chordata</taxon>
        <taxon>Craniata</taxon>
        <taxon>Vertebrata</taxon>
        <taxon>Euteleostomi</taxon>
        <taxon>Actinopterygii</taxon>
        <taxon>Neopterygii</taxon>
        <taxon>Teleostei</taxon>
        <taxon>Ostariophysi</taxon>
        <taxon>Cypriniformes</taxon>
        <taxon>Cyprinidae</taxon>
        <taxon>Labeoninae</taxon>
        <taxon>Labeonini</taxon>
        <taxon>Cirrhinus</taxon>
    </lineage>
</organism>
<keyword evidence="3" id="KW-0677">Repeat</keyword>
<dbReference type="Proteomes" id="UP001529510">
    <property type="component" value="Unassembled WGS sequence"/>
</dbReference>
<feature type="non-terminal residue" evidence="8">
    <location>
        <position position="1"/>
    </location>
</feature>
<name>A0ABD0QCX1_CIRMR</name>
<dbReference type="PANTHER" id="PTHR12546">
    <property type="entry name" value="FER-1-LIKE"/>
    <property type="match status" value="1"/>
</dbReference>